<keyword evidence="9" id="KW-1185">Reference proteome</keyword>
<dbReference type="Pfam" id="PF13385">
    <property type="entry name" value="Laminin_G_3"/>
    <property type="match status" value="2"/>
</dbReference>
<feature type="signal peptide" evidence="5">
    <location>
        <begin position="1"/>
        <end position="32"/>
    </location>
</feature>
<dbReference type="EMBL" id="CP097463">
    <property type="protein sequence ID" value="WAX55907.1"/>
    <property type="molecule type" value="Genomic_DNA"/>
</dbReference>
<dbReference type="SUPFAM" id="SSF49299">
    <property type="entry name" value="PKD domain"/>
    <property type="match status" value="3"/>
</dbReference>
<dbReference type="Gene3D" id="2.60.40.10">
    <property type="entry name" value="Immunoglobulins"/>
    <property type="match status" value="4"/>
</dbReference>
<evidence type="ECO:0000256" key="5">
    <source>
        <dbReference type="SAM" id="SignalP"/>
    </source>
</evidence>
<feature type="domain" description="PKD" evidence="6">
    <location>
        <begin position="1187"/>
        <end position="1276"/>
    </location>
</feature>
<dbReference type="SUPFAM" id="SSF49899">
    <property type="entry name" value="Concanavalin A-like lectins/glucanases"/>
    <property type="match status" value="2"/>
</dbReference>
<dbReference type="PROSITE" id="PS50853">
    <property type="entry name" value="FN3"/>
    <property type="match status" value="1"/>
</dbReference>
<dbReference type="SMART" id="SM00060">
    <property type="entry name" value="FN3"/>
    <property type="match status" value="1"/>
</dbReference>
<evidence type="ECO:0000259" key="7">
    <source>
        <dbReference type="PROSITE" id="PS50853"/>
    </source>
</evidence>
<organism evidence="8 9">
    <name type="scientific">Jatrophihabitans cynanchi</name>
    <dbReference type="NCBI Taxonomy" id="2944128"/>
    <lineage>
        <taxon>Bacteria</taxon>
        <taxon>Bacillati</taxon>
        <taxon>Actinomycetota</taxon>
        <taxon>Actinomycetes</taxon>
        <taxon>Jatrophihabitantales</taxon>
        <taxon>Jatrophihabitantaceae</taxon>
        <taxon>Jatrophihabitans</taxon>
    </lineage>
</organism>
<dbReference type="Proteomes" id="UP001164693">
    <property type="component" value="Chromosome"/>
</dbReference>
<keyword evidence="3" id="KW-0326">Glycosidase</keyword>
<name>A0ABY7JX68_9ACTN</name>
<dbReference type="RefSeq" id="WP_269442432.1">
    <property type="nucleotide sequence ID" value="NZ_CP097463.1"/>
</dbReference>
<reference evidence="8" key="1">
    <citation type="submission" date="2022-05" db="EMBL/GenBank/DDBJ databases">
        <title>Jatrophihabitans sp. SB3-54 whole genome sequence.</title>
        <authorList>
            <person name="Suh M.K."/>
            <person name="Eom M.K."/>
            <person name="Kim J.S."/>
            <person name="Kim H.S."/>
            <person name="Do H.E."/>
            <person name="Shin Y.K."/>
            <person name="Lee J.-S."/>
        </authorList>
    </citation>
    <scope>NUCLEOTIDE SEQUENCE</scope>
    <source>
        <strain evidence="8">SB3-54</strain>
    </source>
</reference>
<dbReference type="InterPro" id="IPR029865">
    <property type="entry name" value="KIAA0319-like"/>
</dbReference>
<dbReference type="InterPro" id="IPR013783">
    <property type="entry name" value="Ig-like_fold"/>
</dbReference>
<accession>A0ABY7JX68</accession>
<dbReference type="SUPFAM" id="SSF49265">
    <property type="entry name" value="Fibronectin type III"/>
    <property type="match status" value="1"/>
</dbReference>
<dbReference type="Gene3D" id="2.60.120.200">
    <property type="match status" value="2"/>
</dbReference>
<dbReference type="CDD" id="cd00146">
    <property type="entry name" value="PKD"/>
    <property type="match status" value="3"/>
</dbReference>
<feature type="chain" id="PRO_5045779782" evidence="5">
    <location>
        <begin position="33"/>
        <end position="1481"/>
    </location>
</feature>
<dbReference type="PANTHER" id="PTHR46182:SF2">
    <property type="entry name" value="FI19480P1"/>
    <property type="match status" value="1"/>
</dbReference>
<dbReference type="CDD" id="cd00063">
    <property type="entry name" value="FN3"/>
    <property type="match status" value="1"/>
</dbReference>
<keyword evidence="1 5" id="KW-0732">Signal</keyword>
<dbReference type="SMART" id="SM00560">
    <property type="entry name" value="LamGL"/>
    <property type="match status" value="1"/>
</dbReference>
<keyword evidence="4" id="KW-0624">Polysaccharide degradation</keyword>
<dbReference type="InterPro" id="IPR035986">
    <property type="entry name" value="PKD_dom_sf"/>
</dbReference>
<gene>
    <name evidence="8" type="ORF">M6B22_15365</name>
</gene>
<feature type="domain" description="PKD" evidence="6">
    <location>
        <begin position="1016"/>
        <end position="1100"/>
    </location>
</feature>
<feature type="domain" description="PKD" evidence="6">
    <location>
        <begin position="1101"/>
        <end position="1183"/>
    </location>
</feature>
<dbReference type="InterPro" id="IPR003961">
    <property type="entry name" value="FN3_dom"/>
</dbReference>
<keyword evidence="3" id="KW-0378">Hydrolase</keyword>
<dbReference type="PROSITE" id="PS50093">
    <property type="entry name" value="PKD"/>
    <property type="match status" value="3"/>
</dbReference>
<dbReference type="SMART" id="SM00089">
    <property type="entry name" value="PKD"/>
    <property type="match status" value="3"/>
</dbReference>
<evidence type="ECO:0000256" key="4">
    <source>
        <dbReference type="ARBA" id="ARBA00023326"/>
    </source>
</evidence>
<keyword evidence="4" id="KW-0119">Carbohydrate metabolism</keyword>
<evidence type="ECO:0000256" key="3">
    <source>
        <dbReference type="ARBA" id="ARBA00023295"/>
    </source>
</evidence>
<protein>
    <submittedName>
        <fullName evidence="8">PKD domain-containing protein</fullName>
    </submittedName>
</protein>
<dbReference type="SUPFAM" id="SSF50969">
    <property type="entry name" value="YVTN repeat-like/Quinoprotein amine dehydrogenase"/>
    <property type="match status" value="1"/>
</dbReference>
<dbReference type="InterPro" id="IPR006558">
    <property type="entry name" value="LamG-like"/>
</dbReference>
<evidence type="ECO:0000313" key="8">
    <source>
        <dbReference type="EMBL" id="WAX55907.1"/>
    </source>
</evidence>
<sequence>MSRRAASLVAAAATVLGGLVAPLALGVGPAAADTVSGPPPVIQRTPSAVTADGLPTVQIDGVVWSLAVVGNTAYAGGSFANARPAGAAPGTNLTPRNNLLSFNLSTGVLNNSFAPSLNAQALVVTASPDGSRIYVGGSFTTANGVLRDRIAAYSTATGQLISSFAPNLDATVNAITATNTTVYVGGNFSRANGVPRSRLAAFSAADGSVLGWAPTADDSVKTMVLTPDNSRVIVGGMFLNLNGSTAYGLGALDANNGTLLPWAATSLIQEGGSGSSIADLSTDGTSIYGVGWAFGSNISTLEGGFSADPNSGTLNWIENCWGDVYNIFGVNGTVYNVGHNHGCTAVNGFPDTNPRNFHRSMAFTAQATGTLGHDIGNPDSHSTDFYGQPAPSIMDWWPDLDIGSYTGMDQGPWAVRGNSQYLVQGGEFQHVNGVAQQGLVRFAVSSIAPNKQGPRLLSAQLAPNLVARSSSSVRVAWSTDWDRDDKTLTYTLQRDGVDVYTTTADGQFWDLPTMGIIDTGLSPGTTYTYRVRVNDPDGNTTWGATSSITTPTGSSAPDGAYVKDVLGAGATHYWRLDQAAGSVNYDYAGFDDLTLNSGVTPGVTGALLNDADTASSFDGSTGLGATSNAVPGPNTFTVSAWFSTTRSGGGKIVGFGDKNSGNSSNYDRHIYMDSAGRINFGVYNGASFVITSPSTYRDGSYHFAVGTLSSAGMALYIDGKLIGTNAGTTVGQSYNGYWRVGGDSTWSGNRYFNGSIDDVAIYPTALSAAQIRQQYVDSGRTIVGSTAPSDGYGSTVWNDSPALYYRLDETSGTTATDRSGNTNNGSFAGGYTLGVASPVSGAGHTAVTFDGTTGTLASGAQTAGPNVYSEELWFNTTSTSGGKLIGFGNARTGSSSNYDRHVYMLASGQLVFGTYTGQINVATSSGTYNDGKWHYVVATQGADGMSLYVDGQLVATNPQTQAQSFNGYWRIGGDNLNGWGANNAYFAGTIDEAAVYPTELTPAQVSAHYFSSPAAVNAPPVASFTSSTNGASAAFDATASSDPDGTIASYAWDFGDTASGVGVTPSHTYAASGTYHVTLTVTDNLGATNSVTHDVSVTVPANQPPAAAFTSSCSNLGCSFDAGGSSDPDGSVASYAWDYGDSSAAGSGATPQHTYASGGTYHVTLTVTDNQGATGTVTHDVTVAPPPNQPPTAAFTSSIDLLTASLDGSGSSDPDGSIASYSWDFGDGSGAGSGATTQHLYSAPGSYQVTLTVTDNDGASAFITKTVTVTTVVAADAFGRTVSTGWGTADSGGPWTLTGTASRFSVGSGVGKVNIEAGGVGPTAYLNAVSQDNLNAVVDASVSQSSGNGDYVQLIGRHSGTSDYRLKVIYRADGTVQALMSKVVSGTDTTLRSLVIPGLTYVAGAPLRIRFVVSGNGTATSLSGTVWRVGATEPASPQISVTDSTAALQSAGSFGIQSYISGNSTAVPVVYTYDNLTVTTS</sequence>
<evidence type="ECO:0000313" key="9">
    <source>
        <dbReference type="Proteomes" id="UP001164693"/>
    </source>
</evidence>
<evidence type="ECO:0000256" key="2">
    <source>
        <dbReference type="ARBA" id="ARBA00023157"/>
    </source>
</evidence>
<dbReference type="InterPro" id="IPR013320">
    <property type="entry name" value="ConA-like_dom_sf"/>
</dbReference>
<dbReference type="PANTHER" id="PTHR46182">
    <property type="entry name" value="FI19480P1"/>
    <property type="match status" value="1"/>
</dbReference>
<proteinExistence type="predicted"/>
<evidence type="ECO:0000256" key="1">
    <source>
        <dbReference type="ARBA" id="ARBA00022729"/>
    </source>
</evidence>
<dbReference type="InterPro" id="IPR011044">
    <property type="entry name" value="Quino_amine_DH_bsu"/>
</dbReference>
<dbReference type="Pfam" id="PF18911">
    <property type="entry name" value="PKD_4"/>
    <property type="match status" value="3"/>
</dbReference>
<dbReference type="InterPro" id="IPR022409">
    <property type="entry name" value="PKD/Chitinase_dom"/>
</dbReference>
<evidence type="ECO:0000259" key="6">
    <source>
        <dbReference type="PROSITE" id="PS50093"/>
    </source>
</evidence>
<dbReference type="InterPro" id="IPR000601">
    <property type="entry name" value="PKD_dom"/>
</dbReference>
<keyword evidence="2" id="KW-1015">Disulfide bond</keyword>
<dbReference type="InterPro" id="IPR036116">
    <property type="entry name" value="FN3_sf"/>
</dbReference>
<feature type="domain" description="Fibronectin type-III" evidence="7">
    <location>
        <begin position="459"/>
        <end position="553"/>
    </location>
</feature>